<evidence type="ECO:0000256" key="2">
    <source>
        <dbReference type="ARBA" id="ARBA00022692"/>
    </source>
</evidence>
<dbReference type="PANTHER" id="PTHR11040:SF76">
    <property type="entry name" value="ZINC TRANSPORTER ZIP3"/>
    <property type="match status" value="1"/>
</dbReference>
<dbReference type="GO" id="GO:0005886">
    <property type="term" value="C:plasma membrane"/>
    <property type="evidence" value="ECO:0007669"/>
    <property type="project" value="TreeGrafter"/>
</dbReference>
<dbReference type="PANTHER" id="PTHR11040">
    <property type="entry name" value="ZINC/IRON TRANSPORTER"/>
    <property type="match status" value="1"/>
</dbReference>
<proteinExistence type="predicted"/>
<protein>
    <submittedName>
        <fullName evidence="8">Zinc transporter ZIP3</fullName>
    </submittedName>
</protein>
<accession>A0A183UYI1</accession>
<evidence type="ECO:0000313" key="8">
    <source>
        <dbReference type="WBParaSite" id="TCNE_0001355101-mRNA-1"/>
    </source>
</evidence>
<keyword evidence="4 5" id="KW-0472">Membrane</keyword>
<keyword evidence="3 5" id="KW-1133">Transmembrane helix</keyword>
<feature type="transmembrane region" description="Helical" evidence="5">
    <location>
        <begin position="315"/>
        <end position="334"/>
    </location>
</feature>
<organism evidence="7 8">
    <name type="scientific">Toxocara canis</name>
    <name type="common">Canine roundworm</name>
    <dbReference type="NCBI Taxonomy" id="6265"/>
    <lineage>
        <taxon>Eukaryota</taxon>
        <taxon>Metazoa</taxon>
        <taxon>Ecdysozoa</taxon>
        <taxon>Nematoda</taxon>
        <taxon>Chromadorea</taxon>
        <taxon>Rhabditida</taxon>
        <taxon>Spirurina</taxon>
        <taxon>Ascaridomorpha</taxon>
        <taxon>Ascaridoidea</taxon>
        <taxon>Toxocaridae</taxon>
        <taxon>Toxocara</taxon>
    </lineage>
</organism>
<sequence length="335" mass="36760">MDVFELKIILLIAMALIALCFGLLPIKISEFVEKKQKSGDNGFASLALSLLSCLSGGVFLGVCLLDLMPFANEAYESVKKTLDLTTDYPFVELIVGAGFFFVYLVEEVSLKVCKYEEPERRPTVSTNDCDQCKECEAARSMEMRATNSQATEVELQIPPQRSRATSLVRAAREAIDVRRVGNAGEVVKSITFIVAFTFHSCLEGFAFGVQESTLSTATLFFGIIVHKAVVSFSIGLRLVRAHPSRKMIVVLLVIFVALTAPIGAVIGIAVRNSPMNSLSKDITSIVLTCIALGTFLYVTFFEILFTEMSANNSKLLQWLSTTIGFVVIALIMIYE</sequence>
<evidence type="ECO:0000313" key="7">
    <source>
        <dbReference type="Proteomes" id="UP000050794"/>
    </source>
</evidence>
<evidence type="ECO:0000256" key="3">
    <source>
        <dbReference type="ARBA" id="ARBA00022989"/>
    </source>
</evidence>
<evidence type="ECO:0000313" key="6">
    <source>
        <dbReference type="EMBL" id="VDM44872.1"/>
    </source>
</evidence>
<dbReference type="AlphaFoldDB" id="A0A183UYI1"/>
<dbReference type="EMBL" id="UYWY01021777">
    <property type="protein sequence ID" value="VDM44872.1"/>
    <property type="molecule type" value="Genomic_DNA"/>
</dbReference>
<feature type="transmembrane region" description="Helical" evidence="5">
    <location>
        <begin position="88"/>
        <end position="105"/>
    </location>
</feature>
<keyword evidence="2 5" id="KW-0812">Transmembrane</keyword>
<name>A0A183UYI1_TOXCA</name>
<feature type="transmembrane region" description="Helical" evidence="5">
    <location>
        <begin position="186"/>
        <end position="208"/>
    </location>
</feature>
<feature type="transmembrane region" description="Helical" evidence="5">
    <location>
        <begin position="6"/>
        <end position="26"/>
    </location>
</feature>
<evidence type="ECO:0000256" key="4">
    <source>
        <dbReference type="ARBA" id="ARBA00023136"/>
    </source>
</evidence>
<evidence type="ECO:0000256" key="1">
    <source>
        <dbReference type="ARBA" id="ARBA00004141"/>
    </source>
</evidence>
<dbReference type="GO" id="GO:0005385">
    <property type="term" value="F:zinc ion transmembrane transporter activity"/>
    <property type="evidence" value="ECO:0007669"/>
    <property type="project" value="TreeGrafter"/>
</dbReference>
<dbReference type="Proteomes" id="UP000050794">
    <property type="component" value="Unassembled WGS sequence"/>
</dbReference>
<gene>
    <name evidence="6" type="ORF">TCNE_LOCUS13551</name>
</gene>
<dbReference type="WBParaSite" id="TCNE_0001355101-mRNA-1">
    <property type="protein sequence ID" value="TCNE_0001355101-mRNA-1"/>
    <property type="gene ID" value="TCNE_0001355101"/>
</dbReference>
<reference evidence="6 7" key="2">
    <citation type="submission" date="2018-11" db="EMBL/GenBank/DDBJ databases">
        <authorList>
            <consortium name="Pathogen Informatics"/>
        </authorList>
    </citation>
    <scope>NUCLEOTIDE SEQUENCE [LARGE SCALE GENOMIC DNA]</scope>
</reference>
<reference evidence="8" key="1">
    <citation type="submission" date="2016-06" db="UniProtKB">
        <authorList>
            <consortium name="WormBaseParasite"/>
        </authorList>
    </citation>
    <scope>IDENTIFICATION</scope>
</reference>
<feature type="transmembrane region" description="Helical" evidence="5">
    <location>
        <begin position="248"/>
        <end position="270"/>
    </location>
</feature>
<feature type="transmembrane region" description="Helical" evidence="5">
    <location>
        <begin position="214"/>
        <end position="236"/>
    </location>
</feature>
<keyword evidence="7" id="KW-1185">Reference proteome</keyword>
<evidence type="ECO:0000256" key="5">
    <source>
        <dbReference type="SAM" id="Phobius"/>
    </source>
</evidence>
<comment type="subcellular location">
    <subcellularLocation>
        <location evidence="1">Membrane</location>
        <topology evidence="1">Multi-pass membrane protein</topology>
    </subcellularLocation>
</comment>
<dbReference type="InterPro" id="IPR003689">
    <property type="entry name" value="ZIP"/>
</dbReference>
<dbReference type="Pfam" id="PF02535">
    <property type="entry name" value="Zip"/>
    <property type="match status" value="1"/>
</dbReference>
<feature type="transmembrane region" description="Helical" evidence="5">
    <location>
        <begin position="46"/>
        <end position="68"/>
    </location>
</feature>
<feature type="transmembrane region" description="Helical" evidence="5">
    <location>
        <begin position="282"/>
        <end position="303"/>
    </location>
</feature>